<evidence type="ECO:0000256" key="4">
    <source>
        <dbReference type="ARBA" id="ARBA00022692"/>
    </source>
</evidence>
<evidence type="ECO:0000256" key="2">
    <source>
        <dbReference type="ARBA" id="ARBA00022448"/>
    </source>
</evidence>
<dbReference type="Pfam" id="PF01384">
    <property type="entry name" value="PHO4"/>
    <property type="match status" value="1"/>
</dbReference>
<comment type="function">
    <text evidence="7">Sodium-phosphate symporter.</text>
</comment>
<dbReference type="OrthoDB" id="260807at2759"/>
<proteinExistence type="inferred from homology"/>
<keyword evidence="6 7" id="KW-0472">Membrane</keyword>
<reference evidence="8 9" key="1">
    <citation type="submission" date="2019-09" db="EMBL/GenBank/DDBJ databases">
        <title>A chromosome-level genome assembly of the Chinese tupelo Nyssa sinensis.</title>
        <authorList>
            <person name="Yang X."/>
            <person name="Kang M."/>
            <person name="Yang Y."/>
            <person name="Xiong H."/>
            <person name="Wang M."/>
            <person name="Zhang Z."/>
            <person name="Wang Z."/>
            <person name="Wu H."/>
            <person name="Ma T."/>
            <person name="Liu J."/>
            <person name="Xi Z."/>
        </authorList>
    </citation>
    <scope>NUCLEOTIDE SEQUENCE [LARGE SCALE GENOMIC DNA]</scope>
    <source>
        <strain evidence="8">J267</strain>
        <tissue evidence="8">Leaf</tissue>
    </source>
</reference>
<sequence length="524" mass="57788">MSTNRNTTAVAVAIGVVGKWKETYKWVPIFGAITAIAMAFSVGANNIPASFSSPVGSGALTLLQASIAACVIYIPGAAFASSTTVNALFSDFIKENQPNEGFLMWSMVVVLITATLWLVLATCLELPVSSQQSIQGALLGTMLVTKGFSFIPMWNKFIPNFAIVDKWATIAAVALATLIGALLSLVVMVPLARERFVKSPHFKTVKRKISLEQQSREIQDQTCVTKSDDNEKFEEALRDFMQLRVLDTVYEEDERSWASPETITESIQVQSFSQDITGQSTPFKQLLESTPNRLVQSKNFQNIEKSTARENASKFVRGFVKSKIFPVIEYDRHTLIRHALAEKFDELEDFFGFPLLLASCIFALIQSASEVAAVVSPFGAILDVFMHRAKYSGNGEDVGSLYVHWWFRAIGGLSASIGFFLWGWHLNKCLGGKLTYISNSRGMASQFSTVATMIMLTRLKLPVSSVHAFVGSLVGVGIADEPRNVNWKLLLKFLCGWVMTILFCCSVAYGMYSFSIHSPAYVVP</sequence>
<accession>A0A5J4ZCT1</accession>
<comment type="similarity">
    <text evidence="7">Belongs to the inorganic phosphate transporter (PiT) (TC 2.A.20) family.</text>
</comment>
<dbReference type="PANTHER" id="PTHR11101:SF89">
    <property type="entry name" value="PHOSPHATE TRANSPORTER"/>
    <property type="match status" value="1"/>
</dbReference>
<evidence type="ECO:0000256" key="3">
    <source>
        <dbReference type="ARBA" id="ARBA00022592"/>
    </source>
</evidence>
<feature type="transmembrane region" description="Helical" evidence="7">
    <location>
        <begin position="59"/>
        <end position="82"/>
    </location>
</feature>
<dbReference type="GO" id="GO:0035435">
    <property type="term" value="P:phosphate ion transmembrane transport"/>
    <property type="evidence" value="ECO:0007669"/>
    <property type="project" value="TreeGrafter"/>
</dbReference>
<keyword evidence="3 7" id="KW-0592">Phosphate transport</keyword>
<evidence type="ECO:0000313" key="9">
    <source>
        <dbReference type="Proteomes" id="UP000325577"/>
    </source>
</evidence>
<evidence type="ECO:0000256" key="1">
    <source>
        <dbReference type="ARBA" id="ARBA00004141"/>
    </source>
</evidence>
<dbReference type="AlphaFoldDB" id="A0A5J4ZCT1"/>
<feature type="transmembrane region" description="Helical" evidence="7">
    <location>
        <begin position="102"/>
        <end position="124"/>
    </location>
</feature>
<keyword evidence="4 7" id="KW-0812">Transmembrane</keyword>
<dbReference type="PANTHER" id="PTHR11101">
    <property type="entry name" value="PHOSPHATE TRANSPORTER"/>
    <property type="match status" value="1"/>
</dbReference>
<evidence type="ECO:0000256" key="5">
    <source>
        <dbReference type="ARBA" id="ARBA00022989"/>
    </source>
</evidence>
<organism evidence="8 9">
    <name type="scientific">Nyssa sinensis</name>
    <dbReference type="NCBI Taxonomy" id="561372"/>
    <lineage>
        <taxon>Eukaryota</taxon>
        <taxon>Viridiplantae</taxon>
        <taxon>Streptophyta</taxon>
        <taxon>Embryophyta</taxon>
        <taxon>Tracheophyta</taxon>
        <taxon>Spermatophyta</taxon>
        <taxon>Magnoliopsida</taxon>
        <taxon>eudicotyledons</taxon>
        <taxon>Gunneridae</taxon>
        <taxon>Pentapetalae</taxon>
        <taxon>asterids</taxon>
        <taxon>Cornales</taxon>
        <taxon>Nyssaceae</taxon>
        <taxon>Nyssa</taxon>
    </lineage>
</organism>
<protein>
    <recommendedName>
        <fullName evidence="7">Phosphate transporter</fullName>
    </recommendedName>
</protein>
<comment type="subcellular location">
    <subcellularLocation>
        <location evidence="1 7">Membrane</location>
        <topology evidence="1 7">Multi-pass membrane protein</topology>
    </subcellularLocation>
</comment>
<feature type="transmembrane region" description="Helical" evidence="7">
    <location>
        <begin position="136"/>
        <end position="155"/>
    </location>
</feature>
<evidence type="ECO:0000313" key="8">
    <source>
        <dbReference type="EMBL" id="KAA8515061.1"/>
    </source>
</evidence>
<name>A0A5J4ZCT1_9ASTE</name>
<feature type="transmembrane region" description="Helical" evidence="7">
    <location>
        <begin position="405"/>
        <end position="424"/>
    </location>
</feature>
<evidence type="ECO:0000256" key="6">
    <source>
        <dbReference type="ARBA" id="ARBA00023136"/>
    </source>
</evidence>
<dbReference type="GO" id="GO:0016020">
    <property type="term" value="C:membrane"/>
    <property type="evidence" value="ECO:0007669"/>
    <property type="project" value="UniProtKB-SubCell"/>
</dbReference>
<keyword evidence="5 7" id="KW-1133">Transmembrane helix</keyword>
<keyword evidence="9" id="KW-1185">Reference proteome</keyword>
<dbReference type="Proteomes" id="UP000325577">
    <property type="component" value="Linkage Group LG9"/>
</dbReference>
<dbReference type="GO" id="GO:0005315">
    <property type="term" value="F:phosphate transmembrane transporter activity"/>
    <property type="evidence" value="ECO:0007669"/>
    <property type="project" value="InterPro"/>
</dbReference>
<keyword evidence="2 7" id="KW-0813">Transport</keyword>
<feature type="transmembrane region" description="Helical" evidence="7">
    <location>
        <begin position="167"/>
        <end position="192"/>
    </location>
</feature>
<dbReference type="InterPro" id="IPR001204">
    <property type="entry name" value="Phos_transporter"/>
</dbReference>
<feature type="transmembrane region" description="Helical" evidence="7">
    <location>
        <begin position="26"/>
        <end position="47"/>
    </location>
</feature>
<evidence type="ECO:0000256" key="7">
    <source>
        <dbReference type="RuleBase" id="RU363058"/>
    </source>
</evidence>
<dbReference type="EMBL" id="CM018052">
    <property type="protein sequence ID" value="KAA8515061.1"/>
    <property type="molecule type" value="Genomic_DNA"/>
</dbReference>
<gene>
    <name evidence="8" type="ORF">F0562_018152</name>
</gene>
<feature type="transmembrane region" description="Helical" evidence="7">
    <location>
        <begin position="491"/>
        <end position="512"/>
    </location>
</feature>